<accession>A0AAU7QMJ9</accession>
<dbReference type="InterPro" id="IPR039426">
    <property type="entry name" value="TonB-dep_rcpt-like"/>
</dbReference>
<evidence type="ECO:0000259" key="13">
    <source>
        <dbReference type="Pfam" id="PF07715"/>
    </source>
</evidence>
<sequence length="978" mass="107048">MSGDIRRRSATGNARTFLSAKGIFMHRKLLASAICASLVLPLWANAAKAQSQDGSSSSQDTTQTDQSSSQANEKNATKLKSIQVTGSLLPRSQIETATPTIQITAEDITKQGFTTVADALQALPQATGSVQGAQFSGGFTQGAQTISLLGLDPGFTLFLIDGKPMADYPLLYNGSGNFVDISTIPMAMVDHIDIVPGNQSAIYGSSAIAGVVNIILKQHVQGVTMNLRGGGFSEGGGGSQRFQLTGGHDWEKAKLTYSLELRNQRPIYRYQRRWFDSNNDRPGLAAGQSRPALDYLLVDLFYDQIGTDQFFVPGGKASCDRVAGGSDNTTVYATDAAGRGNFCGSPNSPAYSTIMNGAKAGTGYLNFSYDISPNAQFYANGLLNVSKTDYYVGTNYTWWGSGQDYGVIYGANVDNGSADDGPGSFIQTQYTIDSSANGIGNAANETDLNRSYVANVGFRGTFGDSDWAYDAYYHRSDNVITTRQLHLVADKVDNYFLGDQIGYDPVFDYYPVFNLNLDRFYSLMTPEVYNSLSEQIRTRSHTYTQEVTGTVTNTNLFDLPGGSAGLAVLMQYGNQKWENPTDPRLINGYFWGLTGTQGEGTRDRYAAATELSLPVTTWLTASASARYDTYKAAGRTDSKATFKMGLEWRPVDTLLVRGTYATAFRAPDMAGLFQGESGFYTNVVDYYRCRVEDGDQFDVDTCPYNNEQVQGSQAGNKNLKNITAKSLTGGIVWSPSSNFNIHADYYRVNISNEVSQRSINGILSLEADCRLGHTIGGSPVDINSPRCVEALALIDRNNDPANPLQSGINSVSTYPINISQEKVTGATAGAQYHWDAGRFGDFNFSADYNVTLDHTYQQYPGDPTLDLLSYRTFPREFKHRESATINWTKGPVSTTLYGLRNGPTMNYKETGTVGPWITYNASIQLQVNDEVKVSLISNNLLNKRPPRDSTYTAYPFYDGFNYNGYGRSIFAELEWKLF</sequence>
<feature type="chain" id="PRO_5043750495" evidence="11">
    <location>
        <begin position="47"/>
        <end position="978"/>
    </location>
</feature>
<evidence type="ECO:0000256" key="4">
    <source>
        <dbReference type="ARBA" id="ARBA00022692"/>
    </source>
</evidence>
<organism evidence="14">
    <name type="scientific">Rhodanobacter sp. IGA1.0</name>
    <dbReference type="NCBI Taxonomy" id="3158582"/>
    <lineage>
        <taxon>Bacteria</taxon>
        <taxon>Pseudomonadati</taxon>
        <taxon>Pseudomonadota</taxon>
        <taxon>Gammaproteobacteria</taxon>
        <taxon>Lysobacterales</taxon>
        <taxon>Rhodanobacteraceae</taxon>
        <taxon>Rhodanobacter</taxon>
    </lineage>
</organism>
<evidence type="ECO:0000259" key="12">
    <source>
        <dbReference type="Pfam" id="PF00593"/>
    </source>
</evidence>
<dbReference type="InterPro" id="IPR012910">
    <property type="entry name" value="Plug_dom"/>
</dbReference>
<evidence type="ECO:0000256" key="11">
    <source>
        <dbReference type="SAM" id="SignalP"/>
    </source>
</evidence>
<evidence type="ECO:0000256" key="1">
    <source>
        <dbReference type="ARBA" id="ARBA00004571"/>
    </source>
</evidence>
<reference evidence="14" key="1">
    <citation type="submission" date="2024-06" db="EMBL/GenBank/DDBJ databases">
        <authorList>
            <person name="Sun Y."/>
        </authorList>
    </citation>
    <scope>NUCLEOTIDE SEQUENCE</scope>
    <source>
        <strain evidence="14">IGA1.0</strain>
    </source>
</reference>
<protein>
    <submittedName>
        <fullName evidence="14">TonB-dependent receptor</fullName>
    </submittedName>
</protein>
<keyword evidence="7 8" id="KW-0998">Cell outer membrane</keyword>
<feature type="domain" description="TonB-dependent receptor-like beta-barrel" evidence="12">
    <location>
        <begin position="401"/>
        <end position="940"/>
    </location>
</feature>
<keyword evidence="6 8" id="KW-0472">Membrane</keyword>
<dbReference type="InterPro" id="IPR000531">
    <property type="entry name" value="Beta-barrel_TonB"/>
</dbReference>
<feature type="signal peptide" evidence="11">
    <location>
        <begin position="1"/>
        <end position="46"/>
    </location>
</feature>
<evidence type="ECO:0000313" key="14">
    <source>
        <dbReference type="EMBL" id="XBS90879.1"/>
    </source>
</evidence>
<dbReference type="Pfam" id="PF07715">
    <property type="entry name" value="Plug"/>
    <property type="match status" value="1"/>
</dbReference>
<dbReference type="Gene3D" id="2.40.170.20">
    <property type="entry name" value="TonB-dependent receptor, beta-barrel domain"/>
    <property type="match status" value="1"/>
</dbReference>
<comment type="similarity">
    <text evidence="8 9">Belongs to the TonB-dependent receptor family.</text>
</comment>
<dbReference type="PANTHER" id="PTHR47234:SF1">
    <property type="entry name" value="TONB-DEPENDENT RECEPTOR"/>
    <property type="match status" value="1"/>
</dbReference>
<keyword evidence="5 9" id="KW-0798">TonB box</keyword>
<feature type="domain" description="TonB-dependent receptor plug" evidence="13">
    <location>
        <begin position="93"/>
        <end position="211"/>
    </location>
</feature>
<comment type="subcellular location">
    <subcellularLocation>
        <location evidence="1 8">Cell outer membrane</location>
        <topology evidence="1 8">Multi-pass membrane protein</topology>
    </subcellularLocation>
</comment>
<evidence type="ECO:0000256" key="9">
    <source>
        <dbReference type="RuleBase" id="RU003357"/>
    </source>
</evidence>
<evidence type="ECO:0000256" key="2">
    <source>
        <dbReference type="ARBA" id="ARBA00022448"/>
    </source>
</evidence>
<dbReference type="Gene3D" id="2.170.130.10">
    <property type="entry name" value="TonB-dependent receptor, plug domain"/>
    <property type="match status" value="1"/>
</dbReference>
<dbReference type="PROSITE" id="PS52016">
    <property type="entry name" value="TONB_DEPENDENT_REC_3"/>
    <property type="match status" value="1"/>
</dbReference>
<proteinExistence type="inferred from homology"/>
<evidence type="ECO:0000256" key="3">
    <source>
        <dbReference type="ARBA" id="ARBA00022452"/>
    </source>
</evidence>
<dbReference type="AlphaFoldDB" id="A0AAU7QMJ9"/>
<keyword evidence="3 8" id="KW-1134">Transmembrane beta strand</keyword>
<dbReference type="Pfam" id="PF00593">
    <property type="entry name" value="TonB_dep_Rec_b-barrel"/>
    <property type="match status" value="1"/>
</dbReference>
<dbReference type="SUPFAM" id="SSF56935">
    <property type="entry name" value="Porins"/>
    <property type="match status" value="1"/>
</dbReference>
<dbReference type="EMBL" id="CP157948">
    <property type="protein sequence ID" value="XBS90879.1"/>
    <property type="molecule type" value="Genomic_DNA"/>
</dbReference>
<dbReference type="RefSeq" id="WP_350016795.1">
    <property type="nucleotide sequence ID" value="NZ_CP157948.1"/>
</dbReference>
<evidence type="ECO:0000256" key="5">
    <source>
        <dbReference type="ARBA" id="ARBA00023077"/>
    </source>
</evidence>
<keyword evidence="4 8" id="KW-0812">Transmembrane</keyword>
<feature type="region of interest" description="Disordered" evidence="10">
    <location>
        <begin position="50"/>
        <end position="76"/>
    </location>
</feature>
<keyword evidence="11" id="KW-0732">Signal</keyword>
<evidence type="ECO:0000256" key="7">
    <source>
        <dbReference type="ARBA" id="ARBA00023237"/>
    </source>
</evidence>
<dbReference type="InterPro" id="IPR036942">
    <property type="entry name" value="Beta-barrel_TonB_sf"/>
</dbReference>
<feature type="compositionally biased region" description="Low complexity" evidence="10">
    <location>
        <begin position="50"/>
        <end position="70"/>
    </location>
</feature>
<keyword evidence="14" id="KW-0675">Receptor</keyword>
<name>A0AAU7QMJ9_9GAMM</name>
<keyword evidence="2 8" id="KW-0813">Transport</keyword>
<evidence type="ECO:0000256" key="6">
    <source>
        <dbReference type="ARBA" id="ARBA00023136"/>
    </source>
</evidence>
<evidence type="ECO:0000256" key="10">
    <source>
        <dbReference type="SAM" id="MobiDB-lite"/>
    </source>
</evidence>
<gene>
    <name evidence="14" type="ORF">ABNK63_04330</name>
</gene>
<evidence type="ECO:0000256" key="8">
    <source>
        <dbReference type="PROSITE-ProRule" id="PRU01360"/>
    </source>
</evidence>
<dbReference type="InterPro" id="IPR037066">
    <property type="entry name" value="Plug_dom_sf"/>
</dbReference>
<dbReference type="GO" id="GO:0009279">
    <property type="term" value="C:cell outer membrane"/>
    <property type="evidence" value="ECO:0007669"/>
    <property type="project" value="UniProtKB-SubCell"/>
</dbReference>
<dbReference type="PANTHER" id="PTHR47234">
    <property type="match status" value="1"/>
</dbReference>